<dbReference type="Pfam" id="PF06177">
    <property type="entry name" value="QueT"/>
    <property type="match status" value="1"/>
</dbReference>
<proteinExistence type="predicted"/>
<keyword evidence="1" id="KW-0812">Transmembrane</keyword>
<keyword evidence="1" id="KW-1133">Transmembrane helix</keyword>
<feature type="transmembrane region" description="Helical" evidence="1">
    <location>
        <begin position="6"/>
        <end position="21"/>
    </location>
</feature>
<keyword evidence="1" id="KW-0472">Membrane</keyword>
<dbReference type="AlphaFoldDB" id="A0A645EF16"/>
<feature type="transmembrane region" description="Helical" evidence="1">
    <location>
        <begin position="108"/>
        <end position="130"/>
    </location>
</feature>
<dbReference type="PIRSF" id="PIRSF031501">
    <property type="entry name" value="QueT"/>
    <property type="match status" value="1"/>
</dbReference>
<evidence type="ECO:0000256" key="1">
    <source>
        <dbReference type="SAM" id="Phobius"/>
    </source>
</evidence>
<feature type="transmembrane region" description="Helical" evidence="1">
    <location>
        <begin position="28"/>
        <end position="50"/>
    </location>
</feature>
<dbReference type="InterPro" id="IPR010387">
    <property type="entry name" value="QueT"/>
</dbReference>
<evidence type="ECO:0000313" key="2">
    <source>
        <dbReference type="EMBL" id="MPN00006.1"/>
    </source>
</evidence>
<reference evidence="2" key="1">
    <citation type="submission" date="2019-08" db="EMBL/GenBank/DDBJ databases">
        <authorList>
            <person name="Kucharzyk K."/>
            <person name="Murdoch R.W."/>
            <person name="Higgins S."/>
            <person name="Loffler F."/>
        </authorList>
    </citation>
    <scope>NUCLEOTIDE SEQUENCE</scope>
</reference>
<sequence length="153" mass="17055">MICALYVALTIISIPISFYGLQFRIAEILVLLCFFNKKYVIGITLGTAIANLASPIGLVDVGFGTLATFLACIVIIFMKKLAIAAIFPVLFNSFIVGFELWWVLNEPFWISVAQVAIGELGVMIVAYIIFTFLKKRKDFQIIVNASQNVDFKF</sequence>
<name>A0A645EF16_9ZZZZ</name>
<gene>
    <name evidence="2" type="primary">queT_4</name>
    <name evidence="2" type="ORF">SDC9_147200</name>
</gene>
<accession>A0A645EF16</accession>
<feature type="transmembrane region" description="Helical" evidence="1">
    <location>
        <begin position="56"/>
        <end position="77"/>
    </location>
</feature>
<dbReference type="PANTHER" id="PTHR40044:SF1">
    <property type="entry name" value="INTEGRAL MEMBRANE PROTEIN"/>
    <property type="match status" value="1"/>
</dbReference>
<protein>
    <submittedName>
        <fullName evidence="2">Queuosine transporter QueT</fullName>
    </submittedName>
</protein>
<dbReference type="EMBL" id="VSSQ01046056">
    <property type="protein sequence ID" value="MPN00006.1"/>
    <property type="molecule type" value="Genomic_DNA"/>
</dbReference>
<organism evidence="2">
    <name type="scientific">bioreactor metagenome</name>
    <dbReference type="NCBI Taxonomy" id="1076179"/>
    <lineage>
        <taxon>unclassified sequences</taxon>
        <taxon>metagenomes</taxon>
        <taxon>ecological metagenomes</taxon>
    </lineage>
</organism>
<dbReference type="PANTHER" id="PTHR40044">
    <property type="entry name" value="INTEGRAL MEMBRANE PROTEIN-RELATED"/>
    <property type="match status" value="1"/>
</dbReference>
<feature type="transmembrane region" description="Helical" evidence="1">
    <location>
        <begin position="84"/>
        <end position="102"/>
    </location>
</feature>
<comment type="caution">
    <text evidence="2">The sequence shown here is derived from an EMBL/GenBank/DDBJ whole genome shotgun (WGS) entry which is preliminary data.</text>
</comment>